<reference evidence="2" key="1">
    <citation type="submission" date="2020-11" db="EMBL/GenBank/DDBJ databases">
        <authorList>
            <person name="Tran Van P."/>
        </authorList>
    </citation>
    <scope>NUCLEOTIDE SEQUENCE</scope>
</reference>
<protein>
    <submittedName>
        <fullName evidence="2">Uncharacterized protein</fullName>
    </submittedName>
</protein>
<evidence type="ECO:0000313" key="2">
    <source>
        <dbReference type="EMBL" id="CAD7460426.1"/>
    </source>
</evidence>
<dbReference type="AlphaFoldDB" id="A0A7R9NXZ5"/>
<proteinExistence type="predicted"/>
<feature type="region of interest" description="Disordered" evidence="1">
    <location>
        <begin position="1"/>
        <end position="20"/>
    </location>
</feature>
<gene>
    <name evidence="2" type="ORF">TTEB3V08_LOCUS8356</name>
</gene>
<accession>A0A7R9NXZ5</accession>
<feature type="compositionally biased region" description="Low complexity" evidence="1">
    <location>
        <begin position="212"/>
        <end position="224"/>
    </location>
</feature>
<name>A0A7R9NXZ5_9NEOP</name>
<organism evidence="2">
    <name type="scientific">Timema tahoe</name>
    <dbReference type="NCBI Taxonomy" id="61484"/>
    <lineage>
        <taxon>Eukaryota</taxon>
        <taxon>Metazoa</taxon>
        <taxon>Ecdysozoa</taxon>
        <taxon>Arthropoda</taxon>
        <taxon>Hexapoda</taxon>
        <taxon>Insecta</taxon>
        <taxon>Pterygota</taxon>
        <taxon>Neoptera</taxon>
        <taxon>Polyneoptera</taxon>
        <taxon>Phasmatodea</taxon>
        <taxon>Timematodea</taxon>
        <taxon>Timematoidea</taxon>
        <taxon>Timematidae</taxon>
        <taxon>Timema</taxon>
    </lineage>
</organism>
<dbReference type="EMBL" id="OE003687">
    <property type="protein sequence ID" value="CAD7460426.1"/>
    <property type="molecule type" value="Genomic_DNA"/>
</dbReference>
<evidence type="ECO:0000256" key="1">
    <source>
        <dbReference type="SAM" id="MobiDB-lite"/>
    </source>
</evidence>
<feature type="region of interest" description="Disordered" evidence="1">
    <location>
        <begin position="203"/>
        <end position="224"/>
    </location>
</feature>
<sequence length="224" mass="24882">MIDNFGLGLPHELPQADPLLSHPKEKLGTKLIEADPLSGIDEIVKTEVQIYDSVHGRFESIPDTCTSDVLKRLKDFTLGPSKDINRNVEPDCLDDSPEAQACDEHVQQESLLSAQEPIINIHNIPVRVQKWFPYSRQSAISSRAHPQLVDRGMLATSGECLGSLCNGMNQECQKWRSILEGTRTSKFRDSCSTSAQLMRMHNKRCVEDDNDSTSSSSRSNSGSV</sequence>